<dbReference type="PATRIC" id="fig|1641389.3.peg.772"/>
<keyword evidence="3 9" id="KW-0963">Cytoplasm</keyword>
<dbReference type="Gene3D" id="3.30.930.10">
    <property type="entry name" value="Bira Bifunctional Protein, Domain 2"/>
    <property type="match status" value="1"/>
</dbReference>
<comment type="function">
    <text evidence="9">Aspartyl-tRNA synthetase with relaxed tRNA specificity since it is able to aspartylate not only its cognate tRNA(Asp) but also tRNA(Asn). Reaction proceeds in two steps: L-aspartate is first activated by ATP to form Asp-AMP and then transferred to the acceptor end of tRNA(Asp/Asn).</text>
</comment>
<evidence type="ECO:0000256" key="2">
    <source>
        <dbReference type="ARBA" id="ARBA00005312"/>
    </source>
</evidence>
<feature type="region of interest" description="Aspartate" evidence="9">
    <location>
        <begin position="188"/>
        <end position="191"/>
    </location>
</feature>
<evidence type="ECO:0000256" key="3">
    <source>
        <dbReference type="ARBA" id="ARBA00022490"/>
    </source>
</evidence>
<dbReference type="AlphaFoldDB" id="A0A117M015"/>
<dbReference type="SUPFAM" id="SSF55681">
    <property type="entry name" value="Class II aaRS and biotin synthetases"/>
    <property type="match status" value="1"/>
</dbReference>
<dbReference type="HAMAP" id="MF_02075">
    <property type="entry name" value="Asp_tRNA_synth_type2"/>
    <property type="match status" value="1"/>
</dbReference>
<keyword evidence="6 9" id="KW-0067">ATP-binding</keyword>
<accession>A0A117M015</accession>
<feature type="binding site" evidence="9">
    <location>
        <position position="210"/>
    </location>
    <ligand>
        <name>L-aspartate</name>
        <dbReference type="ChEBI" id="CHEBI:29991"/>
    </ligand>
</feature>
<feature type="binding site" evidence="9">
    <location>
        <position position="358"/>
    </location>
    <ligand>
        <name>ATP</name>
        <dbReference type="ChEBI" id="CHEBI:30616"/>
    </ligand>
</feature>
<dbReference type="GO" id="GO:0004815">
    <property type="term" value="F:aspartate-tRNA ligase activity"/>
    <property type="evidence" value="ECO:0007669"/>
    <property type="project" value="UniProtKB-UniRule"/>
</dbReference>
<evidence type="ECO:0000256" key="9">
    <source>
        <dbReference type="HAMAP-Rule" id="MF_02075"/>
    </source>
</evidence>
<keyword evidence="4 9" id="KW-0436">Ligase</keyword>
<dbReference type="GO" id="GO:0005524">
    <property type="term" value="F:ATP binding"/>
    <property type="evidence" value="ECO:0007669"/>
    <property type="project" value="UniProtKB-UniRule"/>
</dbReference>
<protein>
    <recommendedName>
        <fullName evidence="9">Aspartate--tRNA(Asp/Asn) ligase</fullName>
        <ecNumber evidence="9">6.1.1.23</ecNumber>
    </recommendedName>
    <alternativeName>
        <fullName evidence="9">Aspartyl-tRNA synthetase</fullName>
        <shortName evidence="9">AspRS</shortName>
    </alternativeName>
    <alternativeName>
        <fullName evidence="9">Non-discriminating aspartyl-tRNA synthetase</fullName>
        <shortName evidence="9">ND-AspRS</shortName>
    </alternativeName>
</protein>
<dbReference type="NCBIfam" id="NF003483">
    <property type="entry name" value="PRK05159.1"/>
    <property type="match status" value="1"/>
</dbReference>
<comment type="subunit">
    <text evidence="9">Homodimer.</text>
</comment>
<dbReference type="InterPro" id="IPR006195">
    <property type="entry name" value="aa-tRNA-synth_II"/>
</dbReference>
<evidence type="ECO:0000313" key="11">
    <source>
        <dbReference type="EMBL" id="KUK76929.1"/>
    </source>
</evidence>
<evidence type="ECO:0000256" key="6">
    <source>
        <dbReference type="ARBA" id="ARBA00022840"/>
    </source>
</evidence>
<evidence type="ECO:0000259" key="10">
    <source>
        <dbReference type="PROSITE" id="PS50862"/>
    </source>
</evidence>
<keyword evidence="5 9" id="KW-0547">Nucleotide-binding</keyword>
<keyword evidence="8 9" id="KW-0030">Aminoacyl-tRNA synthetase</keyword>
<organism evidence="11 12">
    <name type="scientific">candidate division WS6 bacterium 34_10</name>
    <dbReference type="NCBI Taxonomy" id="1641389"/>
    <lineage>
        <taxon>Bacteria</taxon>
        <taxon>Candidatus Dojkabacteria</taxon>
    </lineage>
</organism>
<comment type="similarity">
    <text evidence="2 9">Belongs to the class-II aminoacyl-tRNA synthetase family. Type 2 subfamily.</text>
</comment>
<dbReference type="PROSITE" id="PS50862">
    <property type="entry name" value="AA_TRNA_LIGASE_II"/>
    <property type="match status" value="1"/>
</dbReference>
<sequence length="435" mass="50404">MKRTYIKEIKESIGKEVLLKCWVQTIRFQGSMVFLIVRDVTGTIQCVALNKIVSKSLDQLKVESVIELIGLVKEEKQAPVGYEVEIKSFKFLSEPIKALPIPVVEKAGGKTLLSKRLDYRWLDLRKPKNLLVFKVWTTMENAFRQYCIENEYTEIHSPKTLVTSAESGSELFEVKYFGKKAFLAQSPQLYKQMAMASGFEKVFEVGPVFRANPSFTSRHDTEFTMYDVELSFVEAVEELLQEEEKMIVRMFKDIAEKYSSEIKSQYQQDIVTPALPFPRLSFSEAKEILKNLGIEGEKQDDLSPEDEREIGKYIKEKYSHDFVFIYDYPASSRAFYSMRYEDRSEYTKSFDLLYRGLEITSGAIREHRYEVLKTQIVKKGFKPEDFSSYLDFFAYGCPPHGGFAPGPTRILMQMLGVKNVREVTYIYRGVKRLNP</sequence>
<dbReference type="InterPro" id="IPR012340">
    <property type="entry name" value="NA-bd_OB-fold"/>
</dbReference>
<dbReference type="GO" id="GO:0006422">
    <property type="term" value="P:aspartyl-tRNA aminoacylation"/>
    <property type="evidence" value="ECO:0007669"/>
    <property type="project" value="UniProtKB-UniRule"/>
</dbReference>
<dbReference type="FunFam" id="3.30.930.10:FF:000038">
    <property type="entry name" value="Aspartate--tRNA ligase"/>
    <property type="match status" value="1"/>
</dbReference>
<dbReference type="Pfam" id="PF00152">
    <property type="entry name" value="tRNA-synt_2"/>
    <property type="match status" value="1"/>
</dbReference>
<dbReference type="InterPro" id="IPR045864">
    <property type="entry name" value="aa-tRNA-synth_II/BPL/LPL"/>
</dbReference>
<dbReference type="InterPro" id="IPR004364">
    <property type="entry name" value="Aa-tRNA-synt_II"/>
</dbReference>
<dbReference type="PANTHER" id="PTHR43450">
    <property type="entry name" value="ASPARTYL-TRNA SYNTHETASE"/>
    <property type="match status" value="1"/>
</dbReference>
<evidence type="ECO:0000256" key="1">
    <source>
        <dbReference type="ARBA" id="ARBA00004496"/>
    </source>
</evidence>
<dbReference type="Proteomes" id="UP000053904">
    <property type="component" value="Unassembled WGS sequence"/>
</dbReference>
<feature type="binding site" evidence="9">
    <location>
        <position position="361"/>
    </location>
    <ligand>
        <name>L-aspartate</name>
        <dbReference type="ChEBI" id="CHEBI:29991"/>
    </ligand>
</feature>
<dbReference type="GO" id="GO:0050560">
    <property type="term" value="F:aspartate-tRNA(Asn) ligase activity"/>
    <property type="evidence" value="ECO:0007669"/>
    <property type="project" value="UniProtKB-EC"/>
</dbReference>
<dbReference type="Pfam" id="PF01336">
    <property type="entry name" value="tRNA_anti-codon"/>
    <property type="match status" value="1"/>
</dbReference>
<comment type="caution">
    <text evidence="11">The sequence shown here is derived from an EMBL/GenBank/DDBJ whole genome shotgun (WGS) entry which is preliminary data.</text>
</comment>
<dbReference type="InterPro" id="IPR004365">
    <property type="entry name" value="NA-bd_OB_tRNA"/>
</dbReference>
<evidence type="ECO:0000256" key="8">
    <source>
        <dbReference type="ARBA" id="ARBA00023146"/>
    </source>
</evidence>
<dbReference type="GO" id="GO:0005829">
    <property type="term" value="C:cytosol"/>
    <property type="evidence" value="ECO:0007669"/>
    <property type="project" value="TreeGrafter"/>
</dbReference>
<comment type="caution">
    <text evidence="9">Lacks conserved residue(s) required for the propagation of feature annotation.</text>
</comment>
<feature type="site" description="Important for tRNA non-discrimination" evidence="9">
    <location>
        <position position="79"/>
    </location>
</feature>
<dbReference type="EC" id="6.1.1.23" evidence="9"/>
<dbReference type="InterPro" id="IPR002312">
    <property type="entry name" value="Asp/Asn-tRNA-synth_IIb"/>
</dbReference>
<comment type="subcellular location">
    <subcellularLocation>
        <location evidence="1 9">Cytoplasm</location>
    </subcellularLocation>
</comment>
<reference evidence="12" key="1">
    <citation type="journal article" date="2015" name="MBio">
        <title>Genome-Resolved Metagenomic Analysis Reveals Roles for Candidate Phyla and Other Microbial Community Members in Biogeochemical Transformations in Oil Reservoirs.</title>
        <authorList>
            <person name="Hu P."/>
            <person name="Tom L."/>
            <person name="Singh A."/>
            <person name="Thomas B.C."/>
            <person name="Baker B.J."/>
            <person name="Piceno Y.M."/>
            <person name="Andersen G.L."/>
            <person name="Banfield J.F."/>
        </authorList>
    </citation>
    <scope>NUCLEOTIDE SEQUENCE [LARGE SCALE GENOMIC DNA]</scope>
</reference>
<dbReference type="PANTHER" id="PTHR43450:SF1">
    <property type="entry name" value="ASPARTATE--TRNA LIGASE, CYTOPLASMIC"/>
    <property type="match status" value="1"/>
</dbReference>
<keyword evidence="7 9" id="KW-0648">Protein biosynthesis</keyword>
<proteinExistence type="inferred from homology"/>
<name>A0A117M015_9BACT</name>
<dbReference type="InterPro" id="IPR004523">
    <property type="entry name" value="Asp-tRNA_synthase_2"/>
</dbReference>
<feature type="binding site" evidence="9">
    <location>
        <position position="365"/>
    </location>
    <ligand>
        <name>L-aspartate</name>
        <dbReference type="ChEBI" id="CHEBI:29991"/>
    </ligand>
</feature>
<dbReference type="GO" id="GO:0017101">
    <property type="term" value="C:aminoacyl-tRNA synthetase multienzyme complex"/>
    <property type="evidence" value="ECO:0007669"/>
    <property type="project" value="TreeGrafter"/>
</dbReference>
<dbReference type="SUPFAM" id="SSF50249">
    <property type="entry name" value="Nucleic acid-binding proteins"/>
    <property type="match status" value="1"/>
</dbReference>
<gene>
    <name evidence="9" type="primary">aspS</name>
    <name evidence="11" type="ORF">XD93_0645</name>
</gene>
<dbReference type="PRINTS" id="PR01042">
    <property type="entry name" value="TRNASYNTHASP"/>
</dbReference>
<dbReference type="NCBIfam" id="TIGR00458">
    <property type="entry name" value="aspS_nondisc"/>
    <property type="match status" value="1"/>
</dbReference>
<evidence type="ECO:0000256" key="7">
    <source>
        <dbReference type="ARBA" id="ARBA00022917"/>
    </source>
</evidence>
<feature type="domain" description="Aminoacyl-transfer RNA synthetases class-II family profile" evidence="10">
    <location>
        <begin position="133"/>
        <end position="435"/>
    </location>
</feature>
<feature type="binding site" evidence="9">
    <location>
        <begin position="406"/>
        <end position="409"/>
    </location>
    <ligand>
        <name>ATP</name>
        <dbReference type="ChEBI" id="CHEBI:30616"/>
    </ligand>
</feature>
<dbReference type="EMBL" id="LGGO01000085">
    <property type="protein sequence ID" value="KUK76929.1"/>
    <property type="molecule type" value="Genomic_DNA"/>
</dbReference>
<feature type="binding site" evidence="9">
    <location>
        <position position="166"/>
    </location>
    <ligand>
        <name>L-aspartate</name>
        <dbReference type="ChEBI" id="CHEBI:29991"/>
    </ligand>
</feature>
<evidence type="ECO:0000313" key="12">
    <source>
        <dbReference type="Proteomes" id="UP000053904"/>
    </source>
</evidence>
<evidence type="ECO:0000256" key="4">
    <source>
        <dbReference type="ARBA" id="ARBA00022598"/>
    </source>
</evidence>
<dbReference type="Gene3D" id="2.40.50.140">
    <property type="entry name" value="Nucleic acid-binding proteins"/>
    <property type="match status" value="1"/>
</dbReference>
<comment type="catalytic activity">
    <reaction evidence="9">
        <text>tRNA(Asx) + L-aspartate + ATP = L-aspartyl-tRNA(Asx) + AMP + diphosphate</text>
        <dbReference type="Rhea" id="RHEA:18349"/>
        <dbReference type="Rhea" id="RHEA-COMP:9710"/>
        <dbReference type="Rhea" id="RHEA-COMP:9711"/>
        <dbReference type="ChEBI" id="CHEBI:29991"/>
        <dbReference type="ChEBI" id="CHEBI:30616"/>
        <dbReference type="ChEBI" id="CHEBI:33019"/>
        <dbReference type="ChEBI" id="CHEBI:78442"/>
        <dbReference type="ChEBI" id="CHEBI:78516"/>
        <dbReference type="ChEBI" id="CHEBI:456215"/>
        <dbReference type="EC" id="6.1.1.23"/>
    </reaction>
</comment>
<evidence type="ECO:0000256" key="5">
    <source>
        <dbReference type="ARBA" id="ARBA00022741"/>
    </source>
</evidence>
<dbReference type="GO" id="GO:0003723">
    <property type="term" value="F:RNA binding"/>
    <property type="evidence" value="ECO:0007669"/>
    <property type="project" value="TreeGrafter"/>
</dbReference>